<dbReference type="GeneID" id="117568835"/>
<keyword evidence="6" id="KW-0109">Calcium transport</keyword>
<keyword evidence="11" id="KW-0630">Potassium</keyword>
<protein>
    <submittedName>
        <fullName evidence="20">Sodium/potassium/calcium exchanger 3</fullName>
    </submittedName>
</protein>
<evidence type="ECO:0000256" key="7">
    <source>
        <dbReference type="ARBA" id="ARBA00022692"/>
    </source>
</evidence>
<feature type="transmembrane region" description="Helical" evidence="17">
    <location>
        <begin position="176"/>
        <end position="195"/>
    </location>
</feature>
<keyword evidence="19" id="KW-1185">Reference proteome</keyword>
<dbReference type="Pfam" id="PF01699">
    <property type="entry name" value="Na_Ca_ex"/>
    <property type="match status" value="2"/>
</dbReference>
<feature type="transmembrane region" description="Helical" evidence="17">
    <location>
        <begin position="45"/>
        <end position="66"/>
    </location>
</feature>
<evidence type="ECO:0000256" key="16">
    <source>
        <dbReference type="ARBA" id="ARBA00023201"/>
    </source>
</evidence>
<evidence type="ECO:0000256" key="3">
    <source>
        <dbReference type="ARBA" id="ARBA00022448"/>
    </source>
</evidence>
<dbReference type="InterPro" id="IPR004481">
    <property type="entry name" value="K/Na/Ca-exchanger"/>
</dbReference>
<evidence type="ECO:0000256" key="2">
    <source>
        <dbReference type="ARBA" id="ARBA00005364"/>
    </source>
</evidence>
<keyword evidence="5" id="KW-0633">Potassium transport</keyword>
<evidence type="ECO:0000256" key="4">
    <source>
        <dbReference type="ARBA" id="ARBA00022449"/>
    </source>
</evidence>
<evidence type="ECO:0000256" key="13">
    <source>
        <dbReference type="ARBA" id="ARBA00023053"/>
    </source>
</evidence>
<dbReference type="Gene3D" id="1.20.1420.30">
    <property type="entry name" value="NCX, central ion-binding region"/>
    <property type="match status" value="2"/>
</dbReference>
<evidence type="ECO:0000259" key="18">
    <source>
        <dbReference type="Pfam" id="PF01699"/>
    </source>
</evidence>
<dbReference type="FunFam" id="1.20.1420.30:FF:000009">
    <property type="entry name" value="sodium/potassium/calcium exchanger 5 isoform X2"/>
    <property type="match status" value="1"/>
</dbReference>
<keyword evidence="14" id="KW-0406">Ion transport</keyword>
<feature type="transmembrane region" description="Helical" evidence="17">
    <location>
        <begin position="372"/>
        <end position="393"/>
    </location>
</feature>
<evidence type="ECO:0000313" key="20">
    <source>
        <dbReference type="RefSeq" id="XP_034105605.1"/>
    </source>
</evidence>
<evidence type="ECO:0000256" key="8">
    <source>
        <dbReference type="ARBA" id="ARBA00022729"/>
    </source>
</evidence>
<accession>A0A6P8X359</accession>
<dbReference type="GO" id="GO:0006874">
    <property type="term" value="P:intracellular calcium ion homeostasis"/>
    <property type="evidence" value="ECO:0007669"/>
    <property type="project" value="TreeGrafter"/>
</dbReference>
<name>A0A6P8X359_DROAB</name>
<dbReference type="AlphaFoldDB" id="A0A6P8X359"/>
<comment type="subcellular location">
    <subcellularLocation>
        <location evidence="1">Membrane</location>
        <topology evidence="1">Multi-pass membrane protein</topology>
    </subcellularLocation>
</comment>
<dbReference type="PANTHER" id="PTHR10846">
    <property type="entry name" value="SODIUM/POTASSIUM/CALCIUM EXCHANGER"/>
    <property type="match status" value="1"/>
</dbReference>
<feature type="transmembrane region" description="Helical" evidence="17">
    <location>
        <begin position="400"/>
        <end position="419"/>
    </location>
</feature>
<keyword evidence="12 17" id="KW-1133">Transmembrane helix</keyword>
<dbReference type="InterPro" id="IPR004837">
    <property type="entry name" value="NaCa_Exmemb"/>
</dbReference>
<keyword evidence="4" id="KW-0050">Antiport</keyword>
<keyword evidence="8" id="KW-0732">Signal</keyword>
<dbReference type="PANTHER" id="PTHR10846:SF70">
    <property type="entry name" value="ZYDECO, ISOFORM F"/>
    <property type="match status" value="1"/>
</dbReference>
<evidence type="ECO:0000256" key="1">
    <source>
        <dbReference type="ARBA" id="ARBA00004141"/>
    </source>
</evidence>
<dbReference type="GO" id="GO:0015293">
    <property type="term" value="F:symporter activity"/>
    <property type="evidence" value="ECO:0007669"/>
    <property type="project" value="UniProtKB-KW"/>
</dbReference>
<keyword evidence="13" id="KW-0915">Sodium</keyword>
<evidence type="ECO:0000256" key="15">
    <source>
        <dbReference type="ARBA" id="ARBA00023136"/>
    </source>
</evidence>
<evidence type="ECO:0000256" key="11">
    <source>
        <dbReference type="ARBA" id="ARBA00022958"/>
    </source>
</evidence>
<feature type="domain" description="Sodium/calcium exchanger membrane region" evidence="18">
    <location>
        <begin position="271"/>
        <end position="416"/>
    </location>
</feature>
<dbReference type="RefSeq" id="XP_034105605.1">
    <property type="nucleotide sequence ID" value="XM_034249714.2"/>
</dbReference>
<keyword evidence="3" id="KW-0813">Transport</keyword>
<keyword evidence="16" id="KW-0739">Sodium transport</keyword>
<feature type="transmembrane region" description="Helical" evidence="17">
    <location>
        <begin position="121"/>
        <end position="143"/>
    </location>
</feature>
<dbReference type="GO" id="GO:0008273">
    <property type="term" value="F:calcium, potassium:sodium antiporter activity"/>
    <property type="evidence" value="ECO:0007669"/>
    <property type="project" value="TreeGrafter"/>
</dbReference>
<keyword evidence="10" id="KW-0769">Symport</keyword>
<dbReference type="Proteomes" id="UP000515160">
    <property type="component" value="Chromosome X"/>
</dbReference>
<evidence type="ECO:0000256" key="6">
    <source>
        <dbReference type="ARBA" id="ARBA00022568"/>
    </source>
</evidence>
<proteinExistence type="inferred from homology"/>
<feature type="domain" description="Sodium/calcium exchanger membrane region" evidence="18">
    <location>
        <begin position="53"/>
        <end position="192"/>
    </location>
</feature>
<keyword evidence="15 17" id="KW-0472">Membrane</keyword>
<keyword evidence="7 17" id="KW-0812">Transmembrane</keyword>
<evidence type="ECO:0000256" key="17">
    <source>
        <dbReference type="SAM" id="Phobius"/>
    </source>
</evidence>
<evidence type="ECO:0000256" key="14">
    <source>
        <dbReference type="ARBA" id="ARBA00023065"/>
    </source>
</evidence>
<feature type="transmembrane region" description="Helical" evidence="17">
    <location>
        <begin position="304"/>
        <end position="326"/>
    </location>
</feature>
<dbReference type="OrthoDB" id="2127281at2759"/>
<keyword evidence="9" id="KW-0106">Calcium</keyword>
<sequence>MYINFNAILEEEFDANFLRTPHRDNLNCTPPDIIEFPNFMRKKNIGYVIISILISLYLFLILAIVCDDYLVPAMERLCYGMRMSYDVAGATFLAAATSAPELFVSIVGTCVTKGDIGVGTIVGSSVFNVLGIAAFCGIFVSAATQMDWWPITRDTFWYMVSILLLFGVLYDSKVVIYEAAGLLSFYILYIVALACDRRLQGLVGKQFDEDNIMKENPMEREEDPLKTFKETIMERPDPEAKLIVKIWWAIKYPAVVLLAITTPSARSIFPLSMLLAVIWISIISYFITWLLTIVGYNIGIPDSIMGLTVLAIGTSVPEIISSYIVCMKGYGSMAMCNAIGSNTFDIFICLGLPWTIMILASGKNILINSQGLSITTGLLIGTGLLVYICFLITKFSLNKFVGWSSFIMYVLFLIISSYIEVVTLPEVCDIESEDYSFLNYD</sequence>
<organism evidence="19 20">
    <name type="scientific">Drosophila albomicans</name>
    <name type="common">Fruit fly</name>
    <dbReference type="NCBI Taxonomy" id="7291"/>
    <lineage>
        <taxon>Eukaryota</taxon>
        <taxon>Metazoa</taxon>
        <taxon>Ecdysozoa</taxon>
        <taxon>Arthropoda</taxon>
        <taxon>Hexapoda</taxon>
        <taxon>Insecta</taxon>
        <taxon>Pterygota</taxon>
        <taxon>Neoptera</taxon>
        <taxon>Endopterygota</taxon>
        <taxon>Diptera</taxon>
        <taxon>Brachycera</taxon>
        <taxon>Muscomorpha</taxon>
        <taxon>Ephydroidea</taxon>
        <taxon>Drosophilidae</taxon>
        <taxon>Drosophila</taxon>
    </lineage>
</organism>
<dbReference type="InterPro" id="IPR044880">
    <property type="entry name" value="NCX_ion-bd_dom_sf"/>
</dbReference>
<evidence type="ECO:0000256" key="5">
    <source>
        <dbReference type="ARBA" id="ARBA00022538"/>
    </source>
</evidence>
<feature type="transmembrane region" description="Helical" evidence="17">
    <location>
        <begin position="87"/>
        <end position="109"/>
    </location>
</feature>
<reference evidence="20" key="1">
    <citation type="submission" date="2025-08" db="UniProtKB">
        <authorList>
            <consortium name="RefSeq"/>
        </authorList>
    </citation>
    <scope>IDENTIFICATION</scope>
    <source>
        <strain evidence="20">15112-1751.03</strain>
        <tissue evidence="20">Whole Adult</tissue>
    </source>
</reference>
<feature type="transmembrane region" description="Helical" evidence="17">
    <location>
        <begin position="338"/>
        <end position="360"/>
    </location>
</feature>
<feature type="transmembrane region" description="Helical" evidence="17">
    <location>
        <begin position="155"/>
        <end position="170"/>
    </location>
</feature>
<dbReference type="GO" id="GO:0005886">
    <property type="term" value="C:plasma membrane"/>
    <property type="evidence" value="ECO:0007669"/>
    <property type="project" value="TreeGrafter"/>
</dbReference>
<comment type="similarity">
    <text evidence="2">Belongs to the Ca(2+):cation antiporter (CaCA) (TC 2.A.19) family. SLC24A subfamily.</text>
</comment>
<dbReference type="NCBIfam" id="TIGR00367">
    <property type="entry name" value="calcium/sodium antiporter"/>
    <property type="match status" value="1"/>
</dbReference>
<evidence type="ECO:0000313" key="19">
    <source>
        <dbReference type="Proteomes" id="UP000515160"/>
    </source>
</evidence>
<dbReference type="GO" id="GO:0005262">
    <property type="term" value="F:calcium channel activity"/>
    <property type="evidence" value="ECO:0007669"/>
    <property type="project" value="TreeGrafter"/>
</dbReference>
<evidence type="ECO:0000256" key="12">
    <source>
        <dbReference type="ARBA" id="ARBA00022989"/>
    </source>
</evidence>
<evidence type="ECO:0000256" key="10">
    <source>
        <dbReference type="ARBA" id="ARBA00022847"/>
    </source>
</evidence>
<evidence type="ECO:0000256" key="9">
    <source>
        <dbReference type="ARBA" id="ARBA00022837"/>
    </source>
</evidence>
<feature type="transmembrane region" description="Helical" evidence="17">
    <location>
        <begin position="274"/>
        <end position="298"/>
    </location>
</feature>
<gene>
    <name evidence="20" type="primary">LOC117568835</name>
</gene>